<keyword evidence="2" id="KW-1185">Reference proteome</keyword>
<dbReference type="PANTHER" id="PTHR31126">
    <property type="entry name" value="TYROSINE-PROTEIN PHOSPHATASE"/>
    <property type="match status" value="1"/>
</dbReference>
<dbReference type="SUPFAM" id="SSF52799">
    <property type="entry name" value="(Phosphotyrosine protein) phosphatases II"/>
    <property type="match status" value="1"/>
</dbReference>
<sequence>MALSISELEALSYLHVRDPIPADMLQRAITSPPFIPSQSLINIRDLGAVPGSRLAKGRFYRSGTLDEVSQDPEAIAWLATHVKRIFDLRRGPERGRNPSPVIPGVENVWHDLAGRYSTPPLEEFAVGEGDAAWRHQYLAVTSVYKPTIRAVLENVRDRPTEPFLFHCTAGRDRTGVVAGLLQSLAGTPPDRVVFDYMLSRIGTDVAREKLTAFAVASLNITDPETPGFWNLVSLKPSYWNAFVEGLQEEYGGFEGYVTKGLRFSQADLEIIKRNLRA</sequence>
<dbReference type="Proteomes" id="UP000738349">
    <property type="component" value="Unassembled WGS sequence"/>
</dbReference>
<protein>
    <submittedName>
        <fullName evidence="1">Protein-tyrosine phosphatase-like protein</fullName>
    </submittedName>
</protein>
<proteinExistence type="predicted"/>
<dbReference type="EMBL" id="JAGMUV010000007">
    <property type="protein sequence ID" value="KAH7148739.1"/>
    <property type="molecule type" value="Genomic_DNA"/>
</dbReference>
<dbReference type="Pfam" id="PF13350">
    <property type="entry name" value="Y_phosphatase3"/>
    <property type="match status" value="1"/>
</dbReference>
<dbReference type="Gene3D" id="3.90.190.10">
    <property type="entry name" value="Protein tyrosine phosphatase superfamily"/>
    <property type="match status" value="1"/>
</dbReference>
<evidence type="ECO:0000313" key="1">
    <source>
        <dbReference type="EMBL" id="KAH7148739.1"/>
    </source>
</evidence>
<dbReference type="InterPro" id="IPR029021">
    <property type="entry name" value="Prot-tyrosine_phosphatase-like"/>
</dbReference>
<dbReference type="OrthoDB" id="449382at2759"/>
<dbReference type="InterPro" id="IPR026893">
    <property type="entry name" value="Tyr/Ser_Pase_IphP-type"/>
</dbReference>
<gene>
    <name evidence="1" type="ORF">EDB81DRAFT_759103</name>
</gene>
<organism evidence="1 2">
    <name type="scientific">Dactylonectria macrodidyma</name>
    <dbReference type="NCBI Taxonomy" id="307937"/>
    <lineage>
        <taxon>Eukaryota</taxon>
        <taxon>Fungi</taxon>
        <taxon>Dikarya</taxon>
        <taxon>Ascomycota</taxon>
        <taxon>Pezizomycotina</taxon>
        <taxon>Sordariomycetes</taxon>
        <taxon>Hypocreomycetidae</taxon>
        <taxon>Hypocreales</taxon>
        <taxon>Nectriaceae</taxon>
        <taxon>Dactylonectria</taxon>
    </lineage>
</organism>
<name>A0A9P9EYU7_9HYPO</name>
<evidence type="ECO:0000313" key="2">
    <source>
        <dbReference type="Proteomes" id="UP000738349"/>
    </source>
</evidence>
<reference evidence="1" key="1">
    <citation type="journal article" date="2021" name="Nat. Commun.">
        <title>Genetic determinants of endophytism in the Arabidopsis root mycobiome.</title>
        <authorList>
            <person name="Mesny F."/>
            <person name="Miyauchi S."/>
            <person name="Thiergart T."/>
            <person name="Pickel B."/>
            <person name="Atanasova L."/>
            <person name="Karlsson M."/>
            <person name="Huettel B."/>
            <person name="Barry K.W."/>
            <person name="Haridas S."/>
            <person name="Chen C."/>
            <person name="Bauer D."/>
            <person name="Andreopoulos W."/>
            <person name="Pangilinan J."/>
            <person name="LaButti K."/>
            <person name="Riley R."/>
            <person name="Lipzen A."/>
            <person name="Clum A."/>
            <person name="Drula E."/>
            <person name="Henrissat B."/>
            <person name="Kohler A."/>
            <person name="Grigoriev I.V."/>
            <person name="Martin F.M."/>
            <person name="Hacquard S."/>
        </authorList>
    </citation>
    <scope>NUCLEOTIDE SEQUENCE</scope>
    <source>
        <strain evidence="1">MPI-CAGE-AT-0147</strain>
    </source>
</reference>
<accession>A0A9P9EYU7</accession>
<dbReference type="AlphaFoldDB" id="A0A9P9EYU7"/>
<dbReference type="InterPro" id="IPR016130">
    <property type="entry name" value="Tyr_Pase_AS"/>
</dbReference>
<comment type="caution">
    <text evidence="1">The sequence shown here is derived from an EMBL/GenBank/DDBJ whole genome shotgun (WGS) entry which is preliminary data.</text>
</comment>
<dbReference type="PANTHER" id="PTHR31126:SF73">
    <property type="entry name" value="TYROSINE SPECIFIC PROTEIN PHOSPHATASES DOMAIN-CONTAINING PROTEIN"/>
    <property type="match status" value="1"/>
</dbReference>
<dbReference type="GO" id="GO:0004721">
    <property type="term" value="F:phosphoprotein phosphatase activity"/>
    <property type="evidence" value="ECO:0007669"/>
    <property type="project" value="InterPro"/>
</dbReference>
<dbReference type="PROSITE" id="PS00383">
    <property type="entry name" value="TYR_PHOSPHATASE_1"/>
    <property type="match status" value="1"/>
</dbReference>